<evidence type="ECO:0000256" key="1">
    <source>
        <dbReference type="ARBA" id="ARBA00022443"/>
    </source>
</evidence>
<feature type="domain" description="SH3" evidence="4">
    <location>
        <begin position="137"/>
        <end position="198"/>
    </location>
</feature>
<dbReference type="RefSeq" id="XP_001738918.1">
    <property type="nucleotide sequence ID" value="XM_001738866.1"/>
</dbReference>
<keyword evidence="6" id="KW-1185">Reference proteome</keyword>
<dbReference type="SUPFAM" id="SSF50044">
    <property type="entry name" value="SH3-domain"/>
    <property type="match status" value="5"/>
</dbReference>
<dbReference type="InterPro" id="IPR036028">
    <property type="entry name" value="SH3-like_dom_sf"/>
</dbReference>
<dbReference type="Pfam" id="PF07653">
    <property type="entry name" value="SH3_2"/>
    <property type="match status" value="2"/>
</dbReference>
<keyword evidence="1 3" id="KW-0728">SH3 domain</keyword>
<evidence type="ECO:0000256" key="2">
    <source>
        <dbReference type="ARBA" id="ARBA00022737"/>
    </source>
</evidence>
<reference evidence="6" key="1">
    <citation type="submission" date="2007-12" db="EMBL/GenBank/DDBJ databases">
        <title>Annotation of Entamoeba dispar SAW760.</title>
        <authorList>
            <person name="Lorenzi H."/>
            <person name="Inman J."/>
            <person name="Schobel S."/>
            <person name="Amedeo P."/>
            <person name="Caler E."/>
        </authorList>
    </citation>
    <scope>NUCLEOTIDE SEQUENCE [LARGE SCALE GENOMIC DNA]</scope>
    <source>
        <strain evidence="6">ATCC PRA-260 / SAW760</strain>
    </source>
</reference>
<sequence>MKVITKFNYDTENNYNLSFHEGDEIEVLEMNSDGLWKGKINEKVGMFHISMVRFVDPPLYLAHVMQDFLWDNDECIAAYERDVVLVLKEEDNEWSLCKKGYNTGYLPTKILKKVESELTPRHNKQMTRMTMGIIPQPTILPCRCISRYDFIATSDKEVSFCEGDEMIALSSDLKWVYVQHPENGFGYIPTNYVIFEKEIYSDIVNRYGLVIFDYNGDSRFHLNAIAGDVVYVEEVIGSWAICKVGDKKYIMPYCYIKVLEDYDQKMAEESAFVLSNFMSEGGNELNIVRNEFVTVLLNGEKWSLVRKGNNVGYVPSSFLSIIHDGENYALISENLISLDDNNLHVKQYDIWKVLSKEDNNVKLIRGGIETIVPLTQCDIRKFEKTIKREYEEGKKRIEETMLIKEKEIMKKDEEEREQREVRYKEKKQTEQKEFIRQTMRMKKSKTSSKINGNDFLKELEKKKMLYESSENTDMDLSSFNAPSKKAMTFTKPTQRGNVNFLNRQHKTTTTTVYHEEKEEPKNEELIKINKSVFEGLIEENKQLKKQIEMIDTSQKDLLKIIFALKDELKKVKEELPLSCQLSKELEEAKQEIESLKKTSNINN</sequence>
<dbReference type="CDD" id="cd00174">
    <property type="entry name" value="SH3"/>
    <property type="match status" value="1"/>
</dbReference>
<dbReference type="OMA" id="MIDTSQK"/>
<accession>B0EL68</accession>
<name>B0EL68_ENTDS</name>
<gene>
    <name evidence="5" type="ORF">EDI_207040</name>
</gene>
<dbReference type="Proteomes" id="UP000008076">
    <property type="component" value="Unassembled WGS sequence"/>
</dbReference>
<dbReference type="AlphaFoldDB" id="B0EL68"/>
<dbReference type="Gene3D" id="2.30.30.40">
    <property type="entry name" value="SH3 Domains"/>
    <property type="match status" value="4"/>
</dbReference>
<feature type="domain" description="SH3" evidence="4">
    <location>
        <begin position="1"/>
        <end position="57"/>
    </location>
</feature>
<dbReference type="GeneID" id="5884027"/>
<dbReference type="PANTHER" id="PTHR15706:SF2">
    <property type="entry name" value="SH3 AND PX DOMAIN-CONTAINING PROTEIN 2A"/>
    <property type="match status" value="1"/>
</dbReference>
<dbReference type="EMBL" id="DS549802">
    <property type="protein sequence ID" value="EDR24756.1"/>
    <property type="molecule type" value="Genomic_DNA"/>
</dbReference>
<evidence type="ECO:0000259" key="4">
    <source>
        <dbReference type="PROSITE" id="PS50002"/>
    </source>
</evidence>
<dbReference type="KEGG" id="edi:EDI_207040"/>
<dbReference type="InterPro" id="IPR051228">
    <property type="entry name" value="NADPH_Oxidase/PX-Domain"/>
</dbReference>
<evidence type="ECO:0000313" key="6">
    <source>
        <dbReference type="Proteomes" id="UP000008076"/>
    </source>
</evidence>
<dbReference type="GO" id="GO:0005737">
    <property type="term" value="C:cytoplasm"/>
    <property type="evidence" value="ECO:0007669"/>
    <property type="project" value="TreeGrafter"/>
</dbReference>
<dbReference type="Pfam" id="PF00018">
    <property type="entry name" value="SH3_1"/>
    <property type="match status" value="1"/>
</dbReference>
<dbReference type="eggNOG" id="ENOG502RDD8">
    <property type="taxonomic scope" value="Eukaryota"/>
</dbReference>
<dbReference type="PANTHER" id="PTHR15706">
    <property type="entry name" value="SH3 MULTIPLE DOMAIN"/>
    <property type="match status" value="1"/>
</dbReference>
<evidence type="ECO:0000256" key="3">
    <source>
        <dbReference type="PROSITE-ProRule" id="PRU00192"/>
    </source>
</evidence>
<dbReference type="InterPro" id="IPR001452">
    <property type="entry name" value="SH3_domain"/>
</dbReference>
<dbReference type="VEuPathDB" id="AmoebaDB:EDI_207040"/>
<organism evidence="6">
    <name type="scientific">Entamoeba dispar (strain ATCC PRA-260 / SAW760)</name>
    <dbReference type="NCBI Taxonomy" id="370354"/>
    <lineage>
        <taxon>Eukaryota</taxon>
        <taxon>Amoebozoa</taxon>
        <taxon>Evosea</taxon>
        <taxon>Archamoebae</taxon>
        <taxon>Mastigamoebida</taxon>
        <taxon>Entamoebidae</taxon>
        <taxon>Entamoeba</taxon>
    </lineage>
</organism>
<proteinExistence type="predicted"/>
<protein>
    <recommendedName>
        <fullName evidence="4">SH3 domain-containing protein</fullName>
    </recommendedName>
</protein>
<keyword evidence="2" id="KW-0677">Repeat</keyword>
<dbReference type="PROSITE" id="PS50002">
    <property type="entry name" value="SH3"/>
    <property type="match status" value="3"/>
</dbReference>
<evidence type="ECO:0000313" key="5">
    <source>
        <dbReference type="EMBL" id="EDR24756.1"/>
    </source>
</evidence>
<dbReference type="OrthoDB" id="10255964at2759"/>
<dbReference type="SMART" id="SM00326">
    <property type="entry name" value="SH3"/>
    <property type="match status" value="5"/>
</dbReference>
<feature type="domain" description="SH3" evidence="4">
    <location>
        <begin position="251"/>
        <end position="324"/>
    </location>
</feature>